<gene>
    <name evidence="9" type="ORF">D7D48_04925</name>
</gene>
<dbReference type="PANTHER" id="PTHR33693">
    <property type="entry name" value="TYPE-5 URACIL-DNA GLYCOSYLASE"/>
    <property type="match status" value="1"/>
</dbReference>
<proteinExistence type="predicted"/>
<dbReference type="Proteomes" id="UP000268553">
    <property type="component" value="Unassembled WGS sequence"/>
</dbReference>
<evidence type="ECO:0000313" key="9">
    <source>
        <dbReference type="EMBL" id="RRQ52212.1"/>
    </source>
</evidence>
<dbReference type="GO" id="GO:0046872">
    <property type="term" value="F:metal ion binding"/>
    <property type="evidence" value="ECO:0007669"/>
    <property type="project" value="UniProtKB-KW"/>
</dbReference>
<dbReference type="EMBL" id="RWJI01000001">
    <property type="protein sequence ID" value="RRQ52212.1"/>
    <property type="molecule type" value="Genomic_DNA"/>
</dbReference>
<evidence type="ECO:0000313" key="10">
    <source>
        <dbReference type="Proteomes" id="UP000268553"/>
    </source>
</evidence>
<dbReference type="SUPFAM" id="SSF52141">
    <property type="entry name" value="Uracil-DNA glycosylase-like"/>
    <property type="match status" value="1"/>
</dbReference>
<evidence type="ECO:0000256" key="7">
    <source>
        <dbReference type="ARBA" id="ARBA00023204"/>
    </source>
</evidence>
<dbReference type="RefSeq" id="WP_125230229.1">
    <property type="nucleotide sequence ID" value="NZ_RWJI01000001.1"/>
</dbReference>
<name>A0A3R8S5D9_9SPHN</name>
<keyword evidence="10" id="KW-1185">Reference proteome</keyword>
<evidence type="ECO:0000256" key="2">
    <source>
        <dbReference type="ARBA" id="ARBA00022723"/>
    </source>
</evidence>
<dbReference type="PANTHER" id="PTHR33693:SF1">
    <property type="entry name" value="TYPE-4 URACIL-DNA GLYCOSYLASE"/>
    <property type="match status" value="1"/>
</dbReference>
<dbReference type="InterPro" id="IPR036895">
    <property type="entry name" value="Uracil-DNA_glycosylase-like_sf"/>
</dbReference>
<evidence type="ECO:0000256" key="1">
    <source>
        <dbReference type="ARBA" id="ARBA00022485"/>
    </source>
</evidence>
<keyword evidence="3" id="KW-0227">DNA damage</keyword>
<evidence type="ECO:0000256" key="5">
    <source>
        <dbReference type="ARBA" id="ARBA00023004"/>
    </source>
</evidence>
<accession>A0A3R8S5D9</accession>
<dbReference type="Gene3D" id="3.40.470.10">
    <property type="entry name" value="Uracil-DNA glycosylase-like domain"/>
    <property type="match status" value="1"/>
</dbReference>
<dbReference type="AlphaFoldDB" id="A0A3R8S5D9"/>
<dbReference type="Pfam" id="PF03167">
    <property type="entry name" value="UDG"/>
    <property type="match status" value="1"/>
</dbReference>
<feature type="domain" description="Uracil-DNA glycosylase-like" evidence="8">
    <location>
        <begin position="103"/>
        <end position="246"/>
    </location>
</feature>
<protein>
    <recommendedName>
        <fullName evidence="8">Uracil-DNA glycosylase-like domain-containing protein</fullName>
    </recommendedName>
</protein>
<keyword evidence="5" id="KW-0408">Iron</keyword>
<reference evidence="9 10" key="1">
    <citation type="submission" date="2018-12" db="EMBL/GenBank/DDBJ databases">
        <authorList>
            <person name="Kim S.-J."/>
            <person name="Jung G.-Y."/>
        </authorList>
    </citation>
    <scope>NUCLEOTIDE SEQUENCE [LARGE SCALE GENOMIC DNA]</scope>
    <source>
        <strain evidence="9 10">03SU3-P</strain>
    </source>
</reference>
<evidence type="ECO:0000256" key="4">
    <source>
        <dbReference type="ARBA" id="ARBA00022801"/>
    </source>
</evidence>
<dbReference type="OrthoDB" id="5290748at2"/>
<comment type="caution">
    <text evidence="9">The sequence shown here is derived from an EMBL/GenBank/DDBJ whole genome shotgun (WGS) entry which is preliminary data.</text>
</comment>
<dbReference type="InterPro" id="IPR005122">
    <property type="entry name" value="Uracil-DNA_glycosylase-like"/>
</dbReference>
<evidence type="ECO:0000259" key="8">
    <source>
        <dbReference type="Pfam" id="PF03167"/>
    </source>
</evidence>
<evidence type="ECO:0000256" key="3">
    <source>
        <dbReference type="ARBA" id="ARBA00022763"/>
    </source>
</evidence>
<keyword evidence="2" id="KW-0479">Metal-binding</keyword>
<dbReference type="GO" id="GO:0051539">
    <property type="term" value="F:4 iron, 4 sulfur cluster binding"/>
    <property type="evidence" value="ECO:0007669"/>
    <property type="project" value="UniProtKB-KW"/>
</dbReference>
<evidence type="ECO:0000256" key="6">
    <source>
        <dbReference type="ARBA" id="ARBA00023014"/>
    </source>
</evidence>
<sequence length="254" mass="27449">MEDKGKVTAFAVFESLSGWWELAGVDSAVHEDTVDLLSQETIVATSKVAVTAHSEKKLAEIPAPIPASPTIIWPNDILGLRDMVTSGASLPGNAYGPIRFPPVGPMSCQLMIISDLPDIIAAPDTTMQLNAGLLHRMLAAIGIDMADCYCTWLATSVPSTGDVPENDLANLAAFMRHQIQLIQPKSLVILGSAACNALLGEELIHARAKLHNIKYDDISVPTMATFHPRTLIARPAMKKLAWIDLQMFAKKVMQ</sequence>
<keyword evidence="7" id="KW-0234">DNA repair</keyword>
<keyword evidence="6" id="KW-0411">Iron-sulfur</keyword>
<organism evidence="9 10">
    <name type="scientific">Sphingorhabdus wooponensis</name>
    <dbReference type="NCBI Taxonomy" id="940136"/>
    <lineage>
        <taxon>Bacteria</taxon>
        <taxon>Pseudomonadati</taxon>
        <taxon>Pseudomonadota</taxon>
        <taxon>Alphaproteobacteria</taxon>
        <taxon>Sphingomonadales</taxon>
        <taxon>Sphingomonadaceae</taxon>
        <taxon>Sphingorhabdus</taxon>
    </lineage>
</organism>
<dbReference type="InterPro" id="IPR051536">
    <property type="entry name" value="UDG_Type-4/5"/>
</dbReference>
<keyword evidence="4" id="KW-0378">Hydrolase</keyword>
<keyword evidence="1" id="KW-0004">4Fe-4S</keyword>
<dbReference type="GO" id="GO:0097506">
    <property type="term" value="F:deaminated base DNA N-glycosylase activity"/>
    <property type="evidence" value="ECO:0007669"/>
    <property type="project" value="UniProtKB-ARBA"/>
</dbReference>
<dbReference type="GO" id="GO:0006281">
    <property type="term" value="P:DNA repair"/>
    <property type="evidence" value="ECO:0007669"/>
    <property type="project" value="UniProtKB-KW"/>
</dbReference>